<dbReference type="GO" id="GO:0031012">
    <property type="term" value="C:extracellular matrix"/>
    <property type="evidence" value="ECO:0007669"/>
    <property type="project" value="TreeGrafter"/>
</dbReference>
<dbReference type="InterPro" id="IPR050149">
    <property type="entry name" value="Collagen_superfamily"/>
</dbReference>
<proteinExistence type="predicted"/>
<dbReference type="Proteomes" id="UP000250572">
    <property type="component" value="Unassembled WGS sequence"/>
</dbReference>
<dbReference type="SUPFAM" id="SSF49899">
    <property type="entry name" value="Concanavalin A-like lectins/glucanases"/>
    <property type="match status" value="1"/>
</dbReference>
<feature type="compositionally biased region" description="Low complexity" evidence="7">
    <location>
        <begin position="494"/>
        <end position="503"/>
    </location>
</feature>
<feature type="non-terminal residue" evidence="9">
    <location>
        <position position="1895"/>
    </location>
</feature>
<dbReference type="Gene3D" id="2.60.120.200">
    <property type="match status" value="1"/>
</dbReference>
<feature type="region of interest" description="Disordered" evidence="7">
    <location>
        <begin position="1173"/>
        <end position="1581"/>
    </location>
</feature>
<dbReference type="Gene3D" id="2.60.120.1000">
    <property type="match status" value="1"/>
</dbReference>
<evidence type="ECO:0000256" key="3">
    <source>
        <dbReference type="ARBA" id="ARBA00022530"/>
    </source>
</evidence>
<dbReference type="PANTHER" id="PTHR24023:SF1082">
    <property type="entry name" value="COLLAGEN TRIPLE HELIX REPEAT"/>
    <property type="match status" value="1"/>
</dbReference>
<evidence type="ECO:0000259" key="8">
    <source>
        <dbReference type="PROSITE" id="PS51461"/>
    </source>
</evidence>
<dbReference type="GO" id="GO:0005581">
    <property type="term" value="C:collagen trimer"/>
    <property type="evidence" value="ECO:0007669"/>
    <property type="project" value="UniProtKB-KW"/>
</dbReference>
<feature type="region of interest" description="Disordered" evidence="7">
    <location>
        <begin position="1010"/>
        <end position="1030"/>
    </location>
</feature>
<feature type="domain" description="Fibrillar collagen NC1" evidence="8">
    <location>
        <begin position="1605"/>
        <end position="1846"/>
    </location>
</feature>
<reference evidence="9 10" key="1">
    <citation type="journal article" date="2018" name="G3 (Bethesda)">
        <title>A High-Quality Reference Genome for the Invasive Mosquitofish Gambusia affinis Using a Chicago Library.</title>
        <authorList>
            <person name="Hoffberg S.L."/>
            <person name="Troendle N.J."/>
            <person name="Glenn T.C."/>
            <person name="Mahmud O."/>
            <person name="Louha S."/>
            <person name="Chalopin D."/>
            <person name="Bennetzen J.L."/>
            <person name="Mauricio R."/>
        </authorList>
    </citation>
    <scope>NUCLEOTIDE SEQUENCE [LARGE SCALE GENOMIC DNA]</scope>
    <source>
        <strain evidence="9">NE01/NJP1002.9</strain>
        <tissue evidence="9">Muscle</tissue>
    </source>
</reference>
<dbReference type="Pfam" id="PF01391">
    <property type="entry name" value="Collagen"/>
    <property type="match status" value="7"/>
</dbReference>
<evidence type="ECO:0000313" key="10">
    <source>
        <dbReference type="Proteomes" id="UP000250572"/>
    </source>
</evidence>
<feature type="compositionally biased region" description="Basic residues" evidence="7">
    <location>
        <begin position="277"/>
        <end position="306"/>
    </location>
</feature>
<evidence type="ECO:0000256" key="7">
    <source>
        <dbReference type="SAM" id="MobiDB-lite"/>
    </source>
</evidence>
<dbReference type="InterPro" id="IPR008160">
    <property type="entry name" value="Collagen"/>
</dbReference>
<feature type="compositionally biased region" description="Pro residues" evidence="7">
    <location>
        <begin position="1438"/>
        <end position="1447"/>
    </location>
</feature>
<evidence type="ECO:0000256" key="6">
    <source>
        <dbReference type="ARBA" id="ARBA00023119"/>
    </source>
</evidence>
<comment type="caution">
    <text evidence="9">The sequence shown here is derived from an EMBL/GenBank/DDBJ whole genome shotgun (WGS) entry which is preliminary data.</text>
</comment>
<dbReference type="SMART" id="SM00210">
    <property type="entry name" value="TSPN"/>
    <property type="match status" value="1"/>
</dbReference>
<feature type="compositionally biased region" description="Low complexity" evidence="7">
    <location>
        <begin position="707"/>
        <end position="726"/>
    </location>
</feature>
<dbReference type="GO" id="GO:0005615">
    <property type="term" value="C:extracellular space"/>
    <property type="evidence" value="ECO:0007669"/>
    <property type="project" value="TreeGrafter"/>
</dbReference>
<dbReference type="FunFam" id="2.60.120.200:FF:000016">
    <property type="entry name" value="Collagen XI alpha 1 chain"/>
    <property type="match status" value="1"/>
</dbReference>
<organism evidence="9 10">
    <name type="scientific">Gambusia affinis</name>
    <name type="common">Western mosquitofish</name>
    <name type="synonym">Heterandria affinis</name>
    <dbReference type="NCBI Taxonomy" id="33528"/>
    <lineage>
        <taxon>Eukaryota</taxon>
        <taxon>Metazoa</taxon>
        <taxon>Chordata</taxon>
        <taxon>Craniata</taxon>
        <taxon>Vertebrata</taxon>
        <taxon>Euteleostomi</taxon>
        <taxon>Actinopterygii</taxon>
        <taxon>Neopterygii</taxon>
        <taxon>Teleostei</taxon>
        <taxon>Neoteleostei</taxon>
        <taxon>Acanthomorphata</taxon>
        <taxon>Ovalentaria</taxon>
        <taxon>Atherinomorphae</taxon>
        <taxon>Cyprinodontiformes</taxon>
        <taxon>Poeciliidae</taxon>
        <taxon>Poeciliinae</taxon>
        <taxon>Gambusia</taxon>
    </lineage>
</organism>
<dbReference type="EMBL" id="NHOQ01002357">
    <property type="protein sequence ID" value="PWA17782.1"/>
    <property type="molecule type" value="Genomic_DNA"/>
</dbReference>
<feature type="compositionally biased region" description="Low complexity" evidence="7">
    <location>
        <begin position="515"/>
        <end position="525"/>
    </location>
</feature>
<dbReference type="InterPro" id="IPR000885">
    <property type="entry name" value="Fib_collagen_C"/>
</dbReference>
<protein>
    <recommendedName>
        <fullName evidence="8">Fibrillar collagen NC1 domain-containing protein</fullName>
    </recommendedName>
</protein>
<keyword evidence="5" id="KW-0677">Repeat</keyword>
<name>A0A315V3V4_GAMAF</name>
<dbReference type="SMART" id="SM00038">
    <property type="entry name" value="COLFI"/>
    <property type="match status" value="1"/>
</dbReference>
<dbReference type="InterPro" id="IPR048287">
    <property type="entry name" value="TSPN-like_N"/>
</dbReference>
<dbReference type="InterPro" id="IPR013320">
    <property type="entry name" value="ConA-like_dom_sf"/>
</dbReference>
<feature type="region of interest" description="Disordered" evidence="7">
    <location>
        <begin position="575"/>
        <end position="604"/>
    </location>
</feature>
<dbReference type="PANTHER" id="PTHR24023">
    <property type="entry name" value="COLLAGEN ALPHA"/>
    <property type="match status" value="1"/>
</dbReference>
<feature type="compositionally biased region" description="Gly residues" evidence="7">
    <location>
        <begin position="1494"/>
        <end position="1503"/>
    </location>
</feature>
<feature type="compositionally biased region" description="Low complexity" evidence="7">
    <location>
        <begin position="917"/>
        <end position="936"/>
    </location>
</feature>
<keyword evidence="4" id="KW-0732">Signal</keyword>
<feature type="compositionally biased region" description="Low complexity" evidence="7">
    <location>
        <begin position="1231"/>
        <end position="1249"/>
    </location>
</feature>
<feature type="region of interest" description="Disordered" evidence="7">
    <location>
        <begin position="675"/>
        <end position="945"/>
    </location>
</feature>
<evidence type="ECO:0000256" key="4">
    <source>
        <dbReference type="ARBA" id="ARBA00022729"/>
    </source>
</evidence>
<dbReference type="PROSITE" id="PS51461">
    <property type="entry name" value="NC1_FIB"/>
    <property type="match status" value="1"/>
</dbReference>
<gene>
    <name evidence="9" type="ORF">CCH79_00008168</name>
</gene>
<keyword evidence="6" id="KW-0176">Collagen</keyword>
<feature type="region of interest" description="Disordered" evidence="7">
    <location>
        <begin position="485"/>
        <end position="533"/>
    </location>
</feature>
<dbReference type="GO" id="GO:0005201">
    <property type="term" value="F:extracellular matrix structural constituent"/>
    <property type="evidence" value="ECO:0007669"/>
    <property type="project" value="InterPro"/>
</dbReference>
<feature type="compositionally biased region" description="Basic and acidic residues" evidence="7">
    <location>
        <begin position="1456"/>
        <end position="1465"/>
    </location>
</feature>
<feature type="compositionally biased region" description="Basic and acidic residues" evidence="7">
    <location>
        <begin position="1381"/>
        <end position="1391"/>
    </location>
</feature>
<keyword evidence="10" id="KW-1185">Reference proteome</keyword>
<feature type="non-terminal residue" evidence="9">
    <location>
        <position position="1"/>
    </location>
</feature>
<feature type="region of interest" description="Disordered" evidence="7">
    <location>
        <begin position="260"/>
        <end position="314"/>
    </location>
</feature>
<sequence>VWSKIRCVIVGWHRGISAGVSCQLYCRRITADPVDVLRVLGLSENMEGVSLEAGFCTSRRGTEETDLAYRIKKIQLSTPTKQLFHDSTFPENFSLMATVRAKKGSQFFLFSVYDDQGVQQVGLEVGRSPVFVYEDQHGQPTPQQYPIFRKINTADGKWHRIAYSVLDKTVTLYLDCQKVETVDLQRGDDAVVSTEGVIVFGTRLLDEEVFEGDVQQLMVVDNPQAAANYCVNFIPDCDFALPYNSQTLDQQENSHLELMHSDQPTEPSELSKEDRRGKKNKKKRHKSSKGKRKGKGKGKKGSRKKKHEEEDLEEDFLRVTTTPAEFQPQEHFQPTELPQTEGDFETLLPTNQTTTGMPTHKSDFIPEGPTVVPPSILPVSKLTKEEITAVNTPLVVEYEDDIYENLHENLSVSTVTVVPNITDYEHILEYEDFLNDTQYEEYEIYEDDFDFAERERAETMDVEAMLRAEKGQKGEPAIIEPGFLVEGPPGPPGLEGLPGSAGPTGPPGPRGDPGDLGPQGRPGLPGVDGIPGPPGTLLMLPFHFGGDSQKGPVVSPQEAQAQAILQQTKVPLTAVTQGASRSTGSYRATRPSGPSGLKGDRGDNGPTVLDPVGCQDPLELMESQARGDVQVWMEAVELLVKQVQRGTEEGLVLMDLLESQERRDLMDLWDQEVNQGPRGLVGSRGPPGQPGQMGISGIDGVQGSKGNLGPPGEIGPPGQQGNPGVQGFAGPQGPIGMPGEKGPQGKEGIQGLPGVDGPPGHPGREGAPGEKGIQGLPGSQGPVGYPGSRGVKGADGVRGLKGSKGEKGEDGFPGAKGDMGIKGDRGDSGAPGPRGEDGPEGPKGQSGPVGDVGTPGIAGEKGSLGFPGVTGSLGEKGRRGPAGQPGSGGQRGPNGSRGGRGAKGPTGKPGEKGSAGQDGPPGSPGEQGPQGPQGQNGETGTKGPNERMDYQVIQVREEKQASKARLDLLAPQGLLGHKGSLVRQGQLEIEAIQVHQDHQVSMVYQELLERREPRSGSSGNPRKEWPSWTEGLQRKQRDPWALLVSKVEKVYLVLQGLLVLLERGVPLGLLEQLAHQDGQAVWVLLGRVERKACQERREPLGPLGAMESRDLQGCQGLQDLLDLQGRTEIRVRLVDQAKRAAKEPKENLDLQELLGFKDPWANQDHLYESLLNHKRGTDGEPGPRGQMGLNGPKGDEGSRGFKGPPGPSGLQGMPGPSGEKGESGNVGSMGPPGQHGPRGPQGPSGAEGPPGLPGGVGQPGLVGEKGEDGEAGDPGSAGEPGPPGVKGNAGEKGDAAPSGAAGPPGPRGTPGEDGPKGNLGPLGFPGDSGPPGEPGVNGVDGSPGPKGDNGEIGKTGPPGASGEPGPPGPPGRRGHVGAAGKEGKQGMKGDKGATGTLGPVGKTGPVGPQGHPGRPGPEGLRGIPGPAGEQGLNGPPGQTGPPGPIGPPGLLGLKGDPGRKGEKGHGGLIGLIGPPGEAGEKGDRGLPGSQGLQGSKGDGGVVGQSGPIGPPGLPGLSGAAGEKGSKGEMGFVGPRGDQGPAGPPGPPGPPATFVQPLPIHEGRRKRRRHSDEAGGAAPLTGEDVRFNTEEFFQGDQPLEDVEGMEEVFATLSSMKNDVELMRKPLGTFESPARTCKELMMVQSNYKDGEYWIDPNQGCHRDSIKVFCNFTAFGETCLHPDKKIAVVSLQSFSKPGFCDVKLSSWNKEKPGSWFSQYRRGKQFSYIDSDGNPVHVVQLTFLKLLSATARQSFTYTCQNSAGWFDSASRSYQHALRFRGSNGEELTQAKSPFIATVHDGCQSRKGQERTILEIVSPSAELLPVIDVAPADFGSNSQKFGFQSSRGKAVRRQMEGTYLKMNTYCQVLFYIKDTSCSHSSVSVTPTSPKLHMSQSHIEI</sequence>
<keyword evidence="2" id="KW-0964">Secreted</keyword>
<evidence type="ECO:0000256" key="2">
    <source>
        <dbReference type="ARBA" id="ARBA00022525"/>
    </source>
</evidence>
<feature type="compositionally biased region" description="Pro residues" evidence="7">
    <location>
        <begin position="1541"/>
        <end position="1550"/>
    </location>
</feature>
<keyword evidence="3" id="KW-0272">Extracellular matrix</keyword>
<dbReference type="FunFam" id="2.60.120.1000:FF:000007">
    <property type="entry name" value="Collagen type V alpha 3 chain"/>
    <property type="match status" value="1"/>
</dbReference>
<feature type="compositionally biased region" description="Polar residues" evidence="7">
    <location>
        <begin position="575"/>
        <end position="586"/>
    </location>
</feature>
<feature type="compositionally biased region" description="Gly residues" evidence="7">
    <location>
        <begin position="883"/>
        <end position="904"/>
    </location>
</feature>
<accession>A0A315V3V4</accession>
<evidence type="ECO:0000313" key="9">
    <source>
        <dbReference type="EMBL" id="PWA17782.1"/>
    </source>
</evidence>
<evidence type="ECO:0000256" key="1">
    <source>
        <dbReference type="ARBA" id="ARBA00004498"/>
    </source>
</evidence>
<comment type="subcellular location">
    <subcellularLocation>
        <location evidence="1">Secreted</location>
        <location evidence="1">Extracellular space</location>
        <location evidence="1">Extracellular matrix</location>
    </subcellularLocation>
</comment>
<evidence type="ECO:0000256" key="5">
    <source>
        <dbReference type="ARBA" id="ARBA00022737"/>
    </source>
</evidence>
<dbReference type="Pfam" id="PF01410">
    <property type="entry name" value="COLFI"/>
    <property type="match status" value="1"/>
</dbReference>